<evidence type="ECO:0000256" key="11">
    <source>
        <dbReference type="PIRSR" id="PIRSR001492-1"/>
    </source>
</evidence>
<dbReference type="AlphaFoldDB" id="A0A498R8B5"/>
<dbReference type="PANTHER" id="PTHR31637">
    <property type="entry name" value="2,3-BISPHOSPHOGLYCERATE-INDEPENDENT PHOSPHOGLYCERATE MUTASE"/>
    <property type="match status" value="1"/>
</dbReference>
<gene>
    <name evidence="10" type="primary">gpmI</name>
    <name evidence="16" type="ORF">LUCI_2896</name>
</gene>
<keyword evidence="5 10" id="KW-0479">Metal-binding</keyword>
<evidence type="ECO:0000256" key="2">
    <source>
        <dbReference type="ARBA" id="ARBA00004798"/>
    </source>
</evidence>
<dbReference type="GO" id="GO:0004619">
    <property type="term" value="F:phosphoglycerate mutase activity"/>
    <property type="evidence" value="ECO:0007669"/>
    <property type="project" value="UniProtKB-UniRule"/>
</dbReference>
<comment type="function">
    <text evidence="10">Catalyzes the interconversion of 2-phosphoglycerate and 3-phosphoglycerate.</text>
</comment>
<dbReference type="Proteomes" id="UP000277811">
    <property type="component" value="Unassembled WGS sequence"/>
</dbReference>
<comment type="pathway">
    <text evidence="2 10">Carbohydrate degradation; glycolysis; pyruvate from D-glyceraldehyde 3-phosphate: step 3/5.</text>
</comment>
<dbReference type="CDD" id="cd16010">
    <property type="entry name" value="iPGM"/>
    <property type="match status" value="1"/>
</dbReference>
<name>A0A498R8B5_9FIRM</name>
<evidence type="ECO:0000256" key="4">
    <source>
        <dbReference type="ARBA" id="ARBA00012026"/>
    </source>
</evidence>
<dbReference type="Gene3D" id="3.40.1450.10">
    <property type="entry name" value="BPG-independent phosphoglycerate mutase, domain B"/>
    <property type="match status" value="1"/>
</dbReference>
<feature type="active site" description="Phosphoserine intermediate" evidence="10 11">
    <location>
        <position position="65"/>
    </location>
</feature>
<feature type="binding site" evidence="10 12">
    <location>
        <begin position="156"/>
        <end position="157"/>
    </location>
    <ligand>
        <name>substrate</name>
    </ligand>
</feature>
<feature type="binding site" evidence="10 13">
    <location>
        <position position="462"/>
    </location>
    <ligand>
        <name>Mn(2+)</name>
        <dbReference type="ChEBI" id="CHEBI:29035"/>
        <label>1</label>
    </ligand>
</feature>
<dbReference type="PIRSF" id="PIRSF001492">
    <property type="entry name" value="IPGAM"/>
    <property type="match status" value="1"/>
</dbReference>
<evidence type="ECO:0000256" key="9">
    <source>
        <dbReference type="ARBA" id="ARBA00071648"/>
    </source>
</evidence>
<feature type="binding site" evidence="10 12">
    <location>
        <position position="188"/>
    </location>
    <ligand>
        <name>substrate</name>
    </ligand>
</feature>
<dbReference type="EC" id="5.4.2.12" evidence="4 10"/>
<feature type="domain" description="BPG-independent PGAM N-terminal" evidence="15">
    <location>
        <begin position="85"/>
        <end position="299"/>
    </location>
</feature>
<proteinExistence type="inferred from homology"/>
<feature type="binding site" evidence="10 12">
    <location>
        <position position="335"/>
    </location>
    <ligand>
        <name>substrate</name>
    </ligand>
</feature>
<evidence type="ECO:0000259" key="14">
    <source>
        <dbReference type="Pfam" id="PF01676"/>
    </source>
</evidence>
<accession>A0A498R8B5</accession>
<dbReference type="PANTHER" id="PTHR31637:SF0">
    <property type="entry name" value="2,3-BISPHOSPHOGLYCERATE-INDEPENDENT PHOSPHOGLYCERATE MUTASE"/>
    <property type="match status" value="1"/>
</dbReference>
<sequence length="514" mass="56213">MSKLKTPVALIVMDGWGLGAANGPYNAVARAETPHMTLYTEMYPYTTLQCSGEAVGLPEGQMGNSEVGHLNIGAGRVVYQELTRITKAIREGDFFTNPILCQTIDRTKADGGALHLMGLLSDGGVHSHITHLYALLELAKRHGLTKVYVHAYLDGRDVPPANAQEYITALEAKMTELGIGRIASIGGRYYAMDRDKRWERVEKAYAALVYREGEHAPTATAALEAAYQRGETDEFVLPTVIDSCGSCSIKAGDGVIFFNFRPDRGRELTRAFVDKDFTGFNRRDGYFPLHFATMTQYDETLDVEVAYKPQYLKNTLGEIISQAGLTQLRIAETEKYAHVTFFFNGGEEKPSAGEDRILIPSPKVATYDLQPEMSAVEVTDRVVEVIKSGKYDFIILNYANGDMVGHTGVMEAAVKAVTVVDQCVGRFVDAMRSMGGITCITADHGNAEVMVDPETGEPFTAHTTNPVPFVLVSEAHRGQKLRNDGILADIAPTMLKLAGLPVPAEMTGKTLIQK</sequence>
<dbReference type="EMBL" id="UPPP01000077">
    <property type="protein sequence ID" value="VBB07631.1"/>
    <property type="molecule type" value="Genomic_DNA"/>
</dbReference>
<reference evidence="16 17" key="1">
    <citation type="submission" date="2018-06" db="EMBL/GenBank/DDBJ databases">
        <authorList>
            <person name="Strepis N."/>
        </authorList>
    </citation>
    <scope>NUCLEOTIDE SEQUENCE [LARGE SCALE GENOMIC DNA]</scope>
    <source>
        <strain evidence="16">LUCI</strain>
    </source>
</reference>
<dbReference type="Pfam" id="PF01676">
    <property type="entry name" value="Metalloenzyme"/>
    <property type="match status" value="1"/>
</dbReference>
<evidence type="ECO:0000256" key="10">
    <source>
        <dbReference type="HAMAP-Rule" id="MF_01038"/>
    </source>
</evidence>
<dbReference type="FunFam" id="3.40.720.10:FF:000001">
    <property type="entry name" value="2,3-bisphosphoglycerate-independent phosphoglycerate mutase"/>
    <property type="match status" value="1"/>
</dbReference>
<feature type="binding site" evidence="10 12">
    <location>
        <position position="126"/>
    </location>
    <ligand>
        <name>substrate</name>
    </ligand>
</feature>
<protein>
    <recommendedName>
        <fullName evidence="9 10">2,3-bisphosphoglycerate-independent phosphoglycerate mutase</fullName>
        <shortName evidence="10">BPG-independent PGAM</shortName>
        <shortName evidence="10">Phosphoglyceromutase</shortName>
        <shortName evidence="10">iPGM</shortName>
        <ecNumber evidence="4 10">5.4.2.12</ecNumber>
    </recommendedName>
</protein>
<dbReference type="InterPro" id="IPR036646">
    <property type="entry name" value="PGAM_B_sf"/>
</dbReference>
<dbReference type="OrthoDB" id="9800863at2"/>
<feature type="binding site" evidence="10 13">
    <location>
        <position position="444"/>
    </location>
    <ligand>
        <name>Mn(2+)</name>
        <dbReference type="ChEBI" id="CHEBI:29035"/>
        <label>2</label>
    </ligand>
</feature>
<dbReference type="SUPFAM" id="SSF64158">
    <property type="entry name" value="2,3-Bisphosphoglycerate-independent phosphoglycerate mutase, substrate-binding domain"/>
    <property type="match status" value="1"/>
</dbReference>
<evidence type="ECO:0000256" key="5">
    <source>
        <dbReference type="ARBA" id="ARBA00022723"/>
    </source>
</evidence>
<evidence type="ECO:0000313" key="17">
    <source>
        <dbReference type="Proteomes" id="UP000277811"/>
    </source>
</evidence>
<dbReference type="GO" id="GO:0043937">
    <property type="term" value="P:regulation of sporulation"/>
    <property type="evidence" value="ECO:0007669"/>
    <property type="project" value="UniProtKB-ARBA"/>
</dbReference>
<dbReference type="NCBIfam" id="TIGR01307">
    <property type="entry name" value="pgm_bpd_ind"/>
    <property type="match status" value="1"/>
</dbReference>
<keyword evidence="17" id="KW-1185">Reference proteome</keyword>
<dbReference type="InterPro" id="IPR011258">
    <property type="entry name" value="BPG-indep_PGM_N"/>
</dbReference>
<dbReference type="RefSeq" id="WP_122628564.1">
    <property type="nucleotide sequence ID" value="NZ_UPPP01000077.1"/>
</dbReference>
<evidence type="ECO:0000256" key="12">
    <source>
        <dbReference type="PIRSR" id="PIRSR001492-2"/>
    </source>
</evidence>
<evidence type="ECO:0000256" key="3">
    <source>
        <dbReference type="ARBA" id="ARBA00008819"/>
    </source>
</evidence>
<evidence type="ECO:0000256" key="13">
    <source>
        <dbReference type="PIRSR" id="PIRSR001492-3"/>
    </source>
</evidence>
<keyword evidence="6 10" id="KW-0324">Glycolysis</keyword>
<dbReference type="GO" id="GO:0006096">
    <property type="term" value="P:glycolytic process"/>
    <property type="evidence" value="ECO:0007669"/>
    <property type="project" value="UniProtKB-UniRule"/>
</dbReference>
<dbReference type="InterPro" id="IPR017850">
    <property type="entry name" value="Alkaline_phosphatase_core_sf"/>
</dbReference>
<organism evidence="16 17">
    <name type="scientific">Lucifera butyrica</name>
    <dbReference type="NCBI Taxonomy" id="1351585"/>
    <lineage>
        <taxon>Bacteria</taxon>
        <taxon>Bacillati</taxon>
        <taxon>Bacillota</taxon>
        <taxon>Negativicutes</taxon>
        <taxon>Veillonellales</taxon>
        <taxon>Veillonellaceae</taxon>
        <taxon>Lucifera</taxon>
    </lineage>
</organism>
<feature type="binding site" evidence="10 12">
    <location>
        <position position="194"/>
    </location>
    <ligand>
        <name>substrate</name>
    </ligand>
</feature>
<dbReference type="HAMAP" id="MF_01038">
    <property type="entry name" value="GpmI"/>
    <property type="match status" value="1"/>
</dbReference>
<feature type="domain" description="Metalloenzyme" evidence="14">
    <location>
        <begin position="7"/>
        <end position="500"/>
    </location>
</feature>
<dbReference type="GO" id="GO:0030145">
    <property type="term" value="F:manganese ion binding"/>
    <property type="evidence" value="ECO:0007669"/>
    <property type="project" value="UniProtKB-UniRule"/>
</dbReference>
<feature type="binding site" evidence="10 13">
    <location>
        <position position="443"/>
    </location>
    <ligand>
        <name>Mn(2+)</name>
        <dbReference type="ChEBI" id="CHEBI:29035"/>
        <label>2</label>
    </ligand>
</feature>
<feature type="binding site" evidence="10 12">
    <location>
        <begin position="261"/>
        <end position="264"/>
    </location>
    <ligand>
        <name>substrate</name>
    </ligand>
</feature>
<comment type="subunit">
    <text evidence="10">Monomer.</text>
</comment>
<dbReference type="UniPathway" id="UPA00109">
    <property type="reaction ID" value="UER00186"/>
</dbReference>
<evidence type="ECO:0000256" key="8">
    <source>
        <dbReference type="ARBA" id="ARBA00023235"/>
    </source>
</evidence>
<keyword evidence="8 10" id="KW-0413">Isomerase</keyword>
<comment type="catalytic activity">
    <reaction evidence="1 10">
        <text>(2R)-2-phosphoglycerate = (2R)-3-phosphoglycerate</text>
        <dbReference type="Rhea" id="RHEA:15901"/>
        <dbReference type="ChEBI" id="CHEBI:58272"/>
        <dbReference type="ChEBI" id="CHEBI:58289"/>
        <dbReference type="EC" id="5.4.2.12"/>
    </reaction>
</comment>
<evidence type="ECO:0000259" key="15">
    <source>
        <dbReference type="Pfam" id="PF06415"/>
    </source>
</evidence>
<evidence type="ECO:0000256" key="1">
    <source>
        <dbReference type="ARBA" id="ARBA00000370"/>
    </source>
</evidence>
<comment type="cofactor">
    <cofactor evidence="10">
        <name>Mn(2+)</name>
        <dbReference type="ChEBI" id="CHEBI:29035"/>
    </cofactor>
    <text evidence="10">Binds 2 manganese ions per subunit.</text>
</comment>
<dbReference type="GO" id="GO:0005829">
    <property type="term" value="C:cytosol"/>
    <property type="evidence" value="ECO:0007669"/>
    <property type="project" value="TreeGrafter"/>
</dbReference>
<evidence type="ECO:0000256" key="7">
    <source>
        <dbReference type="ARBA" id="ARBA00023211"/>
    </source>
</evidence>
<dbReference type="FunFam" id="3.40.1450.10:FF:000001">
    <property type="entry name" value="2,3-bisphosphoglycerate-independent phosphoglycerate mutase"/>
    <property type="match status" value="1"/>
</dbReference>
<feature type="binding site" evidence="10 13">
    <location>
        <position position="14"/>
    </location>
    <ligand>
        <name>Mn(2+)</name>
        <dbReference type="ChEBI" id="CHEBI:29035"/>
        <label>2</label>
    </ligand>
</feature>
<feature type="binding site" evidence="10 13">
    <location>
        <position position="65"/>
    </location>
    <ligand>
        <name>Mn(2+)</name>
        <dbReference type="ChEBI" id="CHEBI:29035"/>
        <label>2</label>
    </ligand>
</feature>
<evidence type="ECO:0000313" key="16">
    <source>
        <dbReference type="EMBL" id="VBB07631.1"/>
    </source>
</evidence>
<dbReference type="Pfam" id="PF06415">
    <property type="entry name" value="iPGM_N"/>
    <property type="match status" value="1"/>
</dbReference>
<feature type="binding site" evidence="10 13">
    <location>
        <position position="406"/>
    </location>
    <ligand>
        <name>Mn(2+)</name>
        <dbReference type="ChEBI" id="CHEBI:29035"/>
        <label>1</label>
    </ligand>
</feature>
<evidence type="ECO:0000256" key="6">
    <source>
        <dbReference type="ARBA" id="ARBA00023152"/>
    </source>
</evidence>
<dbReference type="InterPro" id="IPR006124">
    <property type="entry name" value="Metalloenzyme"/>
</dbReference>
<comment type="similarity">
    <text evidence="3 10">Belongs to the BPG-independent phosphoglycerate mutase family.</text>
</comment>
<dbReference type="Gene3D" id="3.40.720.10">
    <property type="entry name" value="Alkaline Phosphatase, subunit A"/>
    <property type="match status" value="1"/>
</dbReference>
<keyword evidence="7 10" id="KW-0464">Manganese</keyword>
<feature type="binding site" evidence="10 13">
    <location>
        <position position="402"/>
    </location>
    <ligand>
        <name>Mn(2+)</name>
        <dbReference type="ChEBI" id="CHEBI:29035"/>
        <label>1</label>
    </ligand>
</feature>
<dbReference type="InterPro" id="IPR005995">
    <property type="entry name" value="Pgm_bpd_ind"/>
</dbReference>
<dbReference type="GO" id="GO:0006007">
    <property type="term" value="P:glucose catabolic process"/>
    <property type="evidence" value="ECO:0007669"/>
    <property type="project" value="InterPro"/>
</dbReference>
<dbReference type="SUPFAM" id="SSF53649">
    <property type="entry name" value="Alkaline phosphatase-like"/>
    <property type="match status" value="1"/>
</dbReference>